<evidence type="ECO:0000256" key="2">
    <source>
        <dbReference type="ARBA" id="ARBA00023180"/>
    </source>
</evidence>
<reference evidence="5" key="1">
    <citation type="submission" date="2025-08" db="UniProtKB">
        <authorList>
            <consortium name="RefSeq"/>
        </authorList>
    </citation>
    <scope>IDENTIFICATION</scope>
    <source>
        <tissue evidence="5">Whole larvae</tissue>
    </source>
</reference>
<comment type="similarity">
    <text evidence="1">Belongs to the GILT family.</text>
</comment>
<evidence type="ECO:0000313" key="5">
    <source>
        <dbReference type="RefSeq" id="XP_052750363.1"/>
    </source>
</evidence>
<feature type="chain" id="PRO_5047512124" evidence="3">
    <location>
        <begin position="22"/>
        <end position="215"/>
    </location>
</feature>
<evidence type="ECO:0000313" key="4">
    <source>
        <dbReference type="Proteomes" id="UP001652740"/>
    </source>
</evidence>
<name>A0ABM3MG33_GALME</name>
<feature type="signal peptide" evidence="3">
    <location>
        <begin position="1"/>
        <end position="21"/>
    </location>
</feature>
<evidence type="ECO:0000256" key="1">
    <source>
        <dbReference type="ARBA" id="ARBA00005679"/>
    </source>
</evidence>
<dbReference type="GeneID" id="128200568"/>
<evidence type="ECO:0000256" key="3">
    <source>
        <dbReference type="SAM" id="SignalP"/>
    </source>
</evidence>
<protein>
    <submittedName>
        <fullName evidence="5">GILT-like protein 1</fullName>
    </submittedName>
</protein>
<dbReference type="Proteomes" id="UP001652740">
    <property type="component" value="Unplaced"/>
</dbReference>
<keyword evidence="2" id="KW-0325">Glycoprotein</keyword>
<dbReference type="PANTHER" id="PTHR13234:SF68">
    <property type="entry name" value="GH19763P"/>
    <property type="match status" value="1"/>
</dbReference>
<dbReference type="RefSeq" id="XP_052750363.1">
    <property type="nucleotide sequence ID" value="XM_052894403.1"/>
</dbReference>
<proteinExistence type="inferred from homology"/>
<gene>
    <name evidence="5" type="primary">LOC128200568</name>
</gene>
<organism evidence="4 5">
    <name type="scientific">Galleria mellonella</name>
    <name type="common">Greater wax moth</name>
    <dbReference type="NCBI Taxonomy" id="7137"/>
    <lineage>
        <taxon>Eukaryota</taxon>
        <taxon>Metazoa</taxon>
        <taxon>Ecdysozoa</taxon>
        <taxon>Arthropoda</taxon>
        <taxon>Hexapoda</taxon>
        <taxon>Insecta</taxon>
        <taxon>Pterygota</taxon>
        <taxon>Neoptera</taxon>
        <taxon>Endopterygota</taxon>
        <taxon>Lepidoptera</taxon>
        <taxon>Glossata</taxon>
        <taxon>Ditrysia</taxon>
        <taxon>Pyraloidea</taxon>
        <taxon>Pyralidae</taxon>
        <taxon>Galleriinae</taxon>
        <taxon>Galleria</taxon>
    </lineage>
</organism>
<dbReference type="InterPro" id="IPR004911">
    <property type="entry name" value="Interferon-induced_GILT"/>
</dbReference>
<dbReference type="PANTHER" id="PTHR13234">
    <property type="entry name" value="GAMMA-INTERFERON INDUCIBLE LYSOSOMAL THIOL REDUCTASE GILT"/>
    <property type="match status" value="1"/>
</dbReference>
<keyword evidence="4" id="KW-1185">Reference proteome</keyword>
<keyword evidence="3" id="KW-0732">Signal</keyword>
<dbReference type="Pfam" id="PF03227">
    <property type="entry name" value="GILT"/>
    <property type="match status" value="1"/>
</dbReference>
<accession>A0ABM3MG33</accession>
<sequence>MVHVTCIFALVFVLVANCVSSDVQYKPYLSVYYESKCPDSRAFILQQLQPALKLLHKHIKLNFIPFGKARSVNNGHGFECQHGPAECLGNIVQECALDLMTGRTDLEKTAYVACEMRTLAGAQGNLECVEKAHLPANLVNECLSSGRGTSLQLHSEYLTKIVRPQFVPTVTIDGIFNQQIQDSSQEDLIGTLCSILKETKECAQYYNSIAMKFIL</sequence>